<evidence type="ECO:0000313" key="3">
    <source>
        <dbReference type="Proteomes" id="UP000243197"/>
    </source>
</evidence>
<sequence>MKNIIILLLMSCFISCEDENTPVSNNILSEDQFVSFLLDMSLLEGVTGLNLANKPQNNDTEELSKLFIKDYEYMDLVYKKHKVTDSIIKETISFYSKDLELYKNIYKKVLDSLKVLKVNLEMEAKNKKRSLPSNLMAPNLRSPFYFL</sequence>
<dbReference type="AlphaFoldDB" id="A0A1J1DY88"/>
<organism evidence="2 3">
    <name type="scientific">Ichthyobacterium seriolicida</name>
    <dbReference type="NCBI Taxonomy" id="242600"/>
    <lineage>
        <taxon>Bacteria</taxon>
        <taxon>Pseudomonadati</taxon>
        <taxon>Bacteroidota</taxon>
        <taxon>Flavobacteriia</taxon>
        <taxon>Flavobacteriales</taxon>
        <taxon>Ichthyobacteriaceae</taxon>
        <taxon>Ichthyobacterium</taxon>
    </lineage>
</organism>
<name>A0A1J1DY88_9FLAO</name>
<proteinExistence type="predicted"/>
<dbReference type="Pfam" id="PF14129">
    <property type="entry name" value="DUF4296"/>
    <property type="match status" value="1"/>
</dbReference>
<gene>
    <name evidence="2" type="ORF">JBKA6_0845</name>
</gene>
<dbReference type="InterPro" id="IPR025381">
    <property type="entry name" value="DUF4296"/>
</dbReference>
<dbReference type="OrthoDB" id="1525222at2"/>
<dbReference type="RefSeq" id="WP_096686183.1">
    <property type="nucleotide sequence ID" value="NZ_AP014564.1"/>
</dbReference>
<evidence type="ECO:0000259" key="1">
    <source>
        <dbReference type="Pfam" id="PF14129"/>
    </source>
</evidence>
<dbReference type="EMBL" id="AP014564">
    <property type="protein sequence ID" value="BAV94858.1"/>
    <property type="molecule type" value="Genomic_DNA"/>
</dbReference>
<feature type="domain" description="DUF4296" evidence="1">
    <location>
        <begin position="25"/>
        <end position="116"/>
    </location>
</feature>
<evidence type="ECO:0000313" key="2">
    <source>
        <dbReference type="EMBL" id="BAV94858.1"/>
    </source>
</evidence>
<dbReference type="KEGG" id="ise:JBKA6_0845"/>
<keyword evidence="3" id="KW-1185">Reference proteome</keyword>
<accession>A0A1J1DY88</accession>
<protein>
    <recommendedName>
        <fullName evidence="1">DUF4296 domain-containing protein</fullName>
    </recommendedName>
</protein>
<reference evidence="2 3" key="1">
    <citation type="submission" date="2014-03" db="EMBL/GenBank/DDBJ databases">
        <title>complete genome sequence of Flavobacteriaceae bacterium JBKA-6.</title>
        <authorList>
            <person name="Takano T."/>
            <person name="Nakamura Y."/>
            <person name="Takuma S."/>
            <person name="Yasuike M."/>
            <person name="Matsuyama T."/>
            <person name="Sakai T."/>
            <person name="Fujiwara A."/>
            <person name="Kimoto K."/>
            <person name="Fukuda Y."/>
            <person name="Kondo H."/>
            <person name="Hirono I."/>
            <person name="Nakayasu C."/>
        </authorList>
    </citation>
    <scope>NUCLEOTIDE SEQUENCE [LARGE SCALE GENOMIC DNA]</scope>
    <source>
        <strain evidence="2 3">JBKA-6</strain>
    </source>
</reference>
<dbReference type="Proteomes" id="UP000243197">
    <property type="component" value="Chromosome"/>
</dbReference>